<dbReference type="Proteomes" id="UP000800041">
    <property type="component" value="Unassembled WGS sequence"/>
</dbReference>
<sequence length="57" mass="5822">MQFSALLIAAIAAAGSALAVPLESNETKITCGLAATKYVENDCPSNYSVDAEKKCGA</sequence>
<feature type="chain" id="PRO_5026113603" evidence="1">
    <location>
        <begin position="20"/>
        <end position="57"/>
    </location>
</feature>
<evidence type="ECO:0000313" key="2">
    <source>
        <dbReference type="EMBL" id="KAF1987930.1"/>
    </source>
</evidence>
<keyword evidence="3" id="KW-1185">Reference proteome</keyword>
<protein>
    <submittedName>
        <fullName evidence="2">Uncharacterized protein</fullName>
    </submittedName>
</protein>
<dbReference type="EMBL" id="ML977150">
    <property type="protein sequence ID" value="KAF1987930.1"/>
    <property type="molecule type" value="Genomic_DNA"/>
</dbReference>
<organism evidence="2 3">
    <name type="scientific">Aulographum hederae CBS 113979</name>
    <dbReference type="NCBI Taxonomy" id="1176131"/>
    <lineage>
        <taxon>Eukaryota</taxon>
        <taxon>Fungi</taxon>
        <taxon>Dikarya</taxon>
        <taxon>Ascomycota</taxon>
        <taxon>Pezizomycotina</taxon>
        <taxon>Dothideomycetes</taxon>
        <taxon>Pleosporomycetidae</taxon>
        <taxon>Aulographales</taxon>
        <taxon>Aulographaceae</taxon>
    </lineage>
</organism>
<feature type="signal peptide" evidence="1">
    <location>
        <begin position="1"/>
        <end position="19"/>
    </location>
</feature>
<name>A0A6G1H4I3_9PEZI</name>
<accession>A0A6G1H4I3</accession>
<evidence type="ECO:0000256" key="1">
    <source>
        <dbReference type="SAM" id="SignalP"/>
    </source>
</evidence>
<reference evidence="2" key="1">
    <citation type="journal article" date="2020" name="Stud. Mycol.">
        <title>101 Dothideomycetes genomes: a test case for predicting lifestyles and emergence of pathogens.</title>
        <authorList>
            <person name="Haridas S."/>
            <person name="Albert R."/>
            <person name="Binder M."/>
            <person name="Bloem J."/>
            <person name="Labutti K."/>
            <person name="Salamov A."/>
            <person name="Andreopoulos B."/>
            <person name="Baker S."/>
            <person name="Barry K."/>
            <person name="Bills G."/>
            <person name="Bluhm B."/>
            <person name="Cannon C."/>
            <person name="Castanera R."/>
            <person name="Culley D."/>
            <person name="Daum C."/>
            <person name="Ezra D."/>
            <person name="Gonzalez J."/>
            <person name="Henrissat B."/>
            <person name="Kuo A."/>
            <person name="Liang C."/>
            <person name="Lipzen A."/>
            <person name="Lutzoni F."/>
            <person name="Magnuson J."/>
            <person name="Mondo S."/>
            <person name="Nolan M."/>
            <person name="Ohm R."/>
            <person name="Pangilinan J."/>
            <person name="Park H.-J."/>
            <person name="Ramirez L."/>
            <person name="Alfaro M."/>
            <person name="Sun H."/>
            <person name="Tritt A."/>
            <person name="Yoshinaga Y."/>
            <person name="Zwiers L.-H."/>
            <person name="Turgeon B."/>
            <person name="Goodwin S."/>
            <person name="Spatafora J."/>
            <person name="Crous P."/>
            <person name="Grigoriev I."/>
        </authorList>
    </citation>
    <scope>NUCLEOTIDE SEQUENCE</scope>
    <source>
        <strain evidence="2">CBS 113979</strain>
    </source>
</reference>
<proteinExistence type="predicted"/>
<keyword evidence="1" id="KW-0732">Signal</keyword>
<gene>
    <name evidence="2" type="ORF">K402DRAFT_392218</name>
</gene>
<dbReference type="AlphaFoldDB" id="A0A6G1H4I3"/>
<evidence type="ECO:0000313" key="3">
    <source>
        <dbReference type="Proteomes" id="UP000800041"/>
    </source>
</evidence>